<gene>
    <name evidence="2" type="ORF">LTSEUGA_4527</name>
</gene>
<dbReference type="Proteomes" id="UP000003915">
    <property type="component" value="Unassembled WGS sequence"/>
</dbReference>
<dbReference type="AlphaFoldDB" id="A0A6C8GXC0"/>
<organism evidence="2 3">
    <name type="scientific">Salmonella enterica subsp. enterica serovar Uganda str. R8-3404</name>
    <dbReference type="NCBI Taxonomy" id="913083"/>
    <lineage>
        <taxon>Bacteria</taxon>
        <taxon>Pseudomonadati</taxon>
        <taxon>Pseudomonadota</taxon>
        <taxon>Gammaproteobacteria</taxon>
        <taxon>Enterobacterales</taxon>
        <taxon>Enterobacteriaceae</taxon>
        <taxon>Salmonella</taxon>
    </lineage>
</organism>
<feature type="region of interest" description="Disordered" evidence="1">
    <location>
        <begin position="1"/>
        <end position="24"/>
    </location>
</feature>
<evidence type="ECO:0000313" key="2">
    <source>
        <dbReference type="EMBL" id="EHC87556.1"/>
    </source>
</evidence>
<feature type="region of interest" description="Disordered" evidence="1">
    <location>
        <begin position="71"/>
        <end position="90"/>
    </location>
</feature>
<proteinExistence type="predicted"/>
<evidence type="ECO:0000313" key="3">
    <source>
        <dbReference type="Proteomes" id="UP000003915"/>
    </source>
</evidence>
<evidence type="ECO:0000256" key="1">
    <source>
        <dbReference type="SAM" id="MobiDB-lite"/>
    </source>
</evidence>
<comment type="caution">
    <text evidence="2">The sequence shown here is derived from an EMBL/GenBank/DDBJ whole genome shotgun (WGS) entry which is preliminary data.</text>
</comment>
<sequence>MTTLDPRQHWRRTTRTGNPSACKTMHPLHARLKNREIAEKWHKKTGIHGIGLGLVLSRLLAAQCANNTIEAHAGNNQQKNRRPRIFINER</sequence>
<name>A0A6C8GXC0_SALET</name>
<dbReference type="EMBL" id="AFCV01001134">
    <property type="protein sequence ID" value="EHC87556.1"/>
    <property type="molecule type" value="Genomic_DNA"/>
</dbReference>
<accession>A0A6C8GXC0</accession>
<protein>
    <submittedName>
        <fullName evidence="2">Uncharacterized protein</fullName>
    </submittedName>
</protein>
<reference evidence="2 3" key="1">
    <citation type="journal article" date="2011" name="BMC Genomics">
        <title>Genome sequencing reveals diversification of virulence factor content and possible host adaptation in distinct subpopulations of Salmonella enterica.</title>
        <authorList>
            <person name="den Bakker H.C."/>
            <person name="Moreno Switt A.I."/>
            <person name="Govoni G."/>
            <person name="Cummings C.A."/>
            <person name="Ranieri M.L."/>
            <person name="Degoricija L."/>
            <person name="Hoelzer K."/>
            <person name="Rodriguez-Rivera L.D."/>
            <person name="Brown S."/>
            <person name="Bolchacova E."/>
            <person name="Furtado M.R."/>
            <person name="Wiedmann M."/>
        </authorList>
    </citation>
    <scope>NUCLEOTIDE SEQUENCE [LARGE SCALE GENOMIC DNA]</scope>
    <source>
        <strain evidence="2 3">R8-3404</strain>
    </source>
</reference>